<protein>
    <submittedName>
        <fullName evidence="1">Uncharacterized protein</fullName>
    </submittedName>
</protein>
<dbReference type="Proteomes" id="UP001580928">
    <property type="component" value="Unassembled WGS sequence"/>
</dbReference>
<proteinExistence type="predicted"/>
<gene>
    <name evidence="1" type="ORF">WKR92_09605</name>
</gene>
<dbReference type="RefSeq" id="WP_375557615.1">
    <property type="nucleotide sequence ID" value="NZ_JBBVGT010000002.1"/>
</dbReference>
<evidence type="ECO:0000313" key="1">
    <source>
        <dbReference type="EMBL" id="MFB5946086.1"/>
    </source>
</evidence>
<dbReference type="EMBL" id="JBBVGT010000002">
    <property type="protein sequence ID" value="MFB5946086.1"/>
    <property type="molecule type" value="Genomic_DNA"/>
</dbReference>
<comment type="caution">
    <text evidence="1">The sequence shown here is derived from an EMBL/GenBank/DDBJ whole genome shotgun (WGS) entry which is preliminary data.</text>
</comment>
<sequence length="142" mass="16488">MENQNLADHLPLNQRAGFLEDNADAVEKMSYLKKFSSEEIMEMKNRLSDVSIDLNDIEEEKKAQTALYKAKAKPYVEEKKQLLDHIKNKSILVNEECYKFIDHEAGKVRFYNAIGDLVEERQIMPSERQTTIYSIKNGTNDN</sequence>
<reference evidence="1 2" key="1">
    <citation type="submission" date="2024-04" db="EMBL/GenBank/DDBJ databases">
        <title>Albibacterium profundi sp. nov., isolated from sediment of the Challenger Deep of Mariana Trench.</title>
        <authorList>
            <person name="Wang Y."/>
        </authorList>
    </citation>
    <scope>NUCLEOTIDE SEQUENCE [LARGE SCALE GENOMIC DNA]</scope>
    <source>
        <strain evidence="1 2">RHL897</strain>
    </source>
</reference>
<accession>A0ABV5CF06</accession>
<evidence type="ECO:0000313" key="2">
    <source>
        <dbReference type="Proteomes" id="UP001580928"/>
    </source>
</evidence>
<name>A0ABV5CF06_9SPHI</name>
<keyword evidence="2" id="KW-1185">Reference proteome</keyword>
<organism evidence="1 2">
    <name type="scientific">Albibacterium profundi</name>
    <dbReference type="NCBI Taxonomy" id="3134906"/>
    <lineage>
        <taxon>Bacteria</taxon>
        <taxon>Pseudomonadati</taxon>
        <taxon>Bacteroidota</taxon>
        <taxon>Sphingobacteriia</taxon>
        <taxon>Sphingobacteriales</taxon>
        <taxon>Sphingobacteriaceae</taxon>
        <taxon>Albibacterium</taxon>
    </lineage>
</organism>